<proteinExistence type="predicted"/>
<evidence type="ECO:0000256" key="1">
    <source>
        <dbReference type="ARBA" id="ARBA00004651"/>
    </source>
</evidence>
<dbReference type="PANTHER" id="PTHR33406:SF13">
    <property type="entry name" value="MEMBRANE PROTEIN YDFJ"/>
    <property type="match status" value="1"/>
</dbReference>
<evidence type="ECO:0000256" key="2">
    <source>
        <dbReference type="ARBA" id="ARBA00022475"/>
    </source>
</evidence>
<keyword evidence="4 6" id="KW-1133">Transmembrane helix</keyword>
<accession>A0ABY7XPZ4</accession>
<evidence type="ECO:0000313" key="9">
    <source>
        <dbReference type="Proteomes" id="UP001215097"/>
    </source>
</evidence>
<evidence type="ECO:0000256" key="3">
    <source>
        <dbReference type="ARBA" id="ARBA00022692"/>
    </source>
</evidence>
<gene>
    <name evidence="8" type="ORF">KV395_13610</name>
</gene>
<feature type="transmembrane region" description="Helical" evidence="6">
    <location>
        <begin position="374"/>
        <end position="398"/>
    </location>
</feature>
<evidence type="ECO:0000256" key="4">
    <source>
        <dbReference type="ARBA" id="ARBA00022989"/>
    </source>
</evidence>
<dbReference type="EMBL" id="CP078075">
    <property type="protein sequence ID" value="WDM44220.1"/>
    <property type="molecule type" value="Genomic_DNA"/>
</dbReference>
<dbReference type="Gene3D" id="1.20.1640.10">
    <property type="entry name" value="Multidrug efflux transporter AcrB transmembrane domain"/>
    <property type="match status" value="2"/>
</dbReference>
<dbReference type="Pfam" id="PF03176">
    <property type="entry name" value="MMPL"/>
    <property type="match status" value="2"/>
</dbReference>
<evidence type="ECO:0000313" key="8">
    <source>
        <dbReference type="EMBL" id="WDM44220.1"/>
    </source>
</evidence>
<feature type="transmembrane region" description="Helical" evidence="6">
    <location>
        <begin position="209"/>
        <end position="231"/>
    </location>
</feature>
<dbReference type="InterPro" id="IPR050545">
    <property type="entry name" value="Mycobact_MmpL"/>
</dbReference>
<keyword evidence="2" id="KW-1003">Cell membrane</keyword>
<evidence type="ECO:0000256" key="5">
    <source>
        <dbReference type="ARBA" id="ARBA00023136"/>
    </source>
</evidence>
<dbReference type="Proteomes" id="UP001215097">
    <property type="component" value="Chromosome"/>
</dbReference>
<organism evidence="8 9">
    <name type="scientific">Microbacterium luteolum</name>
    <name type="common">Aureobacterium luteolum</name>
    <dbReference type="NCBI Taxonomy" id="69367"/>
    <lineage>
        <taxon>Bacteria</taxon>
        <taxon>Bacillati</taxon>
        <taxon>Actinomycetota</taxon>
        <taxon>Actinomycetes</taxon>
        <taxon>Micrococcales</taxon>
        <taxon>Microbacteriaceae</taxon>
        <taxon>Microbacterium</taxon>
    </lineage>
</organism>
<dbReference type="InterPro" id="IPR004869">
    <property type="entry name" value="MMPL_dom"/>
</dbReference>
<feature type="transmembrane region" description="Helical" evidence="6">
    <location>
        <begin position="276"/>
        <end position="302"/>
    </location>
</feature>
<feature type="transmembrane region" description="Helical" evidence="6">
    <location>
        <begin position="184"/>
        <end position="202"/>
    </location>
</feature>
<comment type="subcellular location">
    <subcellularLocation>
        <location evidence="1">Cell membrane</location>
        <topology evidence="1">Multi-pass membrane protein</topology>
    </subcellularLocation>
</comment>
<dbReference type="PANTHER" id="PTHR33406">
    <property type="entry name" value="MEMBRANE PROTEIN MJ1562-RELATED"/>
    <property type="match status" value="1"/>
</dbReference>
<protein>
    <submittedName>
        <fullName evidence="8">MMPL family transporter</fullName>
    </submittedName>
</protein>
<feature type="transmembrane region" description="Helical" evidence="6">
    <location>
        <begin position="685"/>
        <end position="710"/>
    </location>
</feature>
<reference evidence="8 9" key="1">
    <citation type="submission" date="2021-06" db="EMBL/GenBank/DDBJ databases">
        <title>Genome-based taxonomic framework of Microbacterium strains isolated from marine environment, the description of four new species and reclassification of four preexisting species.</title>
        <authorList>
            <person name="Lee S.D."/>
            <person name="Kim S.-M."/>
            <person name="Byeon Y.-S."/>
            <person name="Yang H.L."/>
            <person name="Kim I.S."/>
        </authorList>
    </citation>
    <scope>NUCLEOTIDE SEQUENCE [LARGE SCALE GENOMIC DNA]</scope>
    <source>
        <strain evidence="8 9">KACC 14465</strain>
    </source>
</reference>
<dbReference type="PROSITE" id="PS50156">
    <property type="entry name" value="SSD"/>
    <property type="match status" value="1"/>
</dbReference>
<name>A0ABY7XPZ4_MICLT</name>
<feature type="transmembrane region" description="Helical" evidence="6">
    <location>
        <begin position="237"/>
        <end position="256"/>
    </location>
</feature>
<feature type="domain" description="SSD" evidence="7">
    <location>
        <begin position="203"/>
        <end position="333"/>
    </location>
</feature>
<feature type="transmembrane region" description="Helical" evidence="6">
    <location>
        <begin position="655"/>
        <end position="673"/>
    </location>
</feature>
<feature type="transmembrane region" description="Helical" evidence="6">
    <location>
        <begin position="594"/>
        <end position="613"/>
    </location>
</feature>
<sequence length="923" mass="96073">MSTLLSSLGRWSYRHPWRVLVSWLLALGIAGAGALVLGAGTDNSFSIPGTESQAGLEQLSRSFPQVSGTSAQIIVVAADGDKVTDDDYRDEIEQSIGELEDLDGVLAANSPYDEMVSGMINDDETAAIVRLQFDGESTDVSDETKDALRSVSDDLGAELPDGAQTALGGDLFATSIPGLTLTEAVGLLIALLVLIVTFRSFVVAGLPLLTAVLGVGISMAGIFAATAFATVSSTTPLLALMLGLAVGIDYALFIMARHQDQVREGVDPEESAARAVGTAGSAVVFAGVTVLIALIGLGFAGIPFLTTMGIAASVAVAIAVAIAVTLTPALLGFMKGKVVGRPRREPKPKKGQKVAAPRRRFSDRWVGGVTKHPILVSAAVVIGLGVVAVPALSLNLALPNAGVLPASSEARQSYDLVGEEFGPGFNGPLILTGTIVTSTDPLTLMEDLGDAVADIPGVKEVALATPNETADTGIVQIIPETAPDDPATADLVRELRSHHDEWLDEFGIDLKVTGFTAVGIDISDQLGNALLPFGIFVIGLSLILLTIVFRSLWVPITAALGYLLSIVAAFGVVGAVFEWGWFADALHVAKVGPIISFMPIILMGVLFGLAMDYQVFLVSRMREDFVHDPASKSPDRATRRAAALRAVRSGFTGSAKVVTAAGLIMFAVFVAFVPEGDSSLKPIALGLAAGIAIDAFLVRMTLIPALMAILGERAWEIPSWLEKILPRVDIEGEAVERERHLAEWPGDGSVVAADDLVISADAPVVEGLSVRILEGGAVIATGSDARTRRALALTIAGRIAPSDGRLRVAGHLLPGRAAWVRSHVGCVLVDDADAALADLAEALRGTSAVVVIDGLDRLSGGQRDQAEAMLRDAAASRPLAVFATAADAASARTTLAEAGWPAAETLDTRAPRRIAAESTEVTA</sequence>
<keyword evidence="9" id="KW-1185">Reference proteome</keyword>
<dbReference type="RefSeq" id="WP_282214353.1">
    <property type="nucleotide sequence ID" value="NZ_BAAAUN010000001.1"/>
</dbReference>
<keyword evidence="5 6" id="KW-0472">Membrane</keyword>
<dbReference type="SUPFAM" id="SSF82866">
    <property type="entry name" value="Multidrug efflux transporter AcrB transmembrane domain"/>
    <property type="match status" value="2"/>
</dbReference>
<evidence type="ECO:0000259" key="7">
    <source>
        <dbReference type="PROSITE" id="PS50156"/>
    </source>
</evidence>
<keyword evidence="3 6" id="KW-0812">Transmembrane</keyword>
<dbReference type="InterPro" id="IPR000731">
    <property type="entry name" value="SSD"/>
</dbReference>
<feature type="transmembrane region" description="Helical" evidence="6">
    <location>
        <begin position="529"/>
        <end position="549"/>
    </location>
</feature>
<feature type="transmembrane region" description="Helical" evidence="6">
    <location>
        <begin position="561"/>
        <end position="582"/>
    </location>
</feature>
<evidence type="ECO:0000256" key="6">
    <source>
        <dbReference type="SAM" id="Phobius"/>
    </source>
</evidence>
<feature type="transmembrane region" description="Helical" evidence="6">
    <location>
        <begin position="308"/>
        <end position="334"/>
    </location>
</feature>